<keyword evidence="3 5" id="KW-1133">Transmembrane helix</keyword>
<evidence type="ECO:0000313" key="6">
    <source>
        <dbReference type="EMBL" id="CAB4560368.1"/>
    </source>
</evidence>
<dbReference type="InterPro" id="IPR004254">
    <property type="entry name" value="AdipoR/HlyIII-related"/>
</dbReference>
<name>A0A6J6DG73_9ZZZZ</name>
<gene>
    <name evidence="6" type="ORF">UFOPK1650_00133</name>
</gene>
<feature type="transmembrane region" description="Helical" evidence="5">
    <location>
        <begin position="129"/>
        <end position="146"/>
    </location>
</feature>
<dbReference type="PANTHER" id="PTHR20855">
    <property type="entry name" value="ADIPOR/PROGESTIN RECEPTOR-RELATED"/>
    <property type="match status" value="1"/>
</dbReference>
<feature type="transmembrane region" description="Helical" evidence="5">
    <location>
        <begin position="80"/>
        <end position="97"/>
    </location>
</feature>
<sequence length="216" mass="23888">MTEATPPKPKLRGVIHLVMSPLSLVAGLTLVTIAHEFRGRLTLGILTLTAGLLFTSSALYHRVKWQESTKALWRRIDHANIPLLIAGTYTPFAVFLLDSRQATLLLSIIWGTAVSAAIFRVAWINAPRWLYVPLYIGLGWVALIYLPEFYREGGIAVFTLILIGGLLYSAGGIIYGLKKPNFSINWFGFHELFHAMTAAAFTCHFVAAALVVYLSN</sequence>
<feature type="transmembrane region" description="Helical" evidence="5">
    <location>
        <begin position="104"/>
        <end position="123"/>
    </location>
</feature>
<feature type="transmembrane region" description="Helical" evidence="5">
    <location>
        <begin position="14"/>
        <end position="34"/>
    </location>
</feature>
<keyword evidence="2 5" id="KW-0812">Transmembrane</keyword>
<dbReference type="Pfam" id="PF03006">
    <property type="entry name" value="HlyIII"/>
    <property type="match status" value="1"/>
</dbReference>
<feature type="transmembrane region" description="Helical" evidence="5">
    <location>
        <begin position="41"/>
        <end position="60"/>
    </location>
</feature>
<dbReference type="EMBL" id="CAEZTJ010000007">
    <property type="protein sequence ID" value="CAB4560368.1"/>
    <property type="molecule type" value="Genomic_DNA"/>
</dbReference>
<comment type="subcellular location">
    <subcellularLocation>
        <location evidence="1">Membrane</location>
        <topology evidence="1">Multi-pass membrane protein</topology>
    </subcellularLocation>
</comment>
<organism evidence="6">
    <name type="scientific">freshwater metagenome</name>
    <dbReference type="NCBI Taxonomy" id="449393"/>
    <lineage>
        <taxon>unclassified sequences</taxon>
        <taxon>metagenomes</taxon>
        <taxon>ecological metagenomes</taxon>
    </lineage>
</organism>
<feature type="transmembrane region" description="Helical" evidence="5">
    <location>
        <begin position="153"/>
        <end position="177"/>
    </location>
</feature>
<accession>A0A6J6DG73</accession>
<evidence type="ECO:0000256" key="1">
    <source>
        <dbReference type="ARBA" id="ARBA00004141"/>
    </source>
</evidence>
<dbReference type="AlphaFoldDB" id="A0A6J6DG73"/>
<feature type="transmembrane region" description="Helical" evidence="5">
    <location>
        <begin position="192"/>
        <end position="214"/>
    </location>
</feature>
<reference evidence="6" key="1">
    <citation type="submission" date="2020-05" db="EMBL/GenBank/DDBJ databases">
        <authorList>
            <person name="Chiriac C."/>
            <person name="Salcher M."/>
            <person name="Ghai R."/>
            <person name="Kavagutti S V."/>
        </authorList>
    </citation>
    <scope>NUCLEOTIDE SEQUENCE</scope>
</reference>
<proteinExistence type="predicted"/>
<protein>
    <submittedName>
        <fullName evidence="6">Unannotated protein</fullName>
    </submittedName>
</protein>
<dbReference type="PANTHER" id="PTHR20855:SF3">
    <property type="entry name" value="LD03007P"/>
    <property type="match status" value="1"/>
</dbReference>
<evidence type="ECO:0000256" key="2">
    <source>
        <dbReference type="ARBA" id="ARBA00022692"/>
    </source>
</evidence>
<keyword evidence="4 5" id="KW-0472">Membrane</keyword>
<dbReference type="GO" id="GO:0016020">
    <property type="term" value="C:membrane"/>
    <property type="evidence" value="ECO:0007669"/>
    <property type="project" value="UniProtKB-SubCell"/>
</dbReference>
<evidence type="ECO:0000256" key="4">
    <source>
        <dbReference type="ARBA" id="ARBA00023136"/>
    </source>
</evidence>
<evidence type="ECO:0000256" key="3">
    <source>
        <dbReference type="ARBA" id="ARBA00022989"/>
    </source>
</evidence>
<evidence type="ECO:0000256" key="5">
    <source>
        <dbReference type="SAM" id="Phobius"/>
    </source>
</evidence>